<evidence type="ECO:0000313" key="2">
    <source>
        <dbReference type="Proteomes" id="UP001054837"/>
    </source>
</evidence>
<gene>
    <name evidence="1" type="ORF">CDAR_71311</name>
</gene>
<organism evidence="1 2">
    <name type="scientific">Caerostris darwini</name>
    <dbReference type="NCBI Taxonomy" id="1538125"/>
    <lineage>
        <taxon>Eukaryota</taxon>
        <taxon>Metazoa</taxon>
        <taxon>Ecdysozoa</taxon>
        <taxon>Arthropoda</taxon>
        <taxon>Chelicerata</taxon>
        <taxon>Arachnida</taxon>
        <taxon>Araneae</taxon>
        <taxon>Araneomorphae</taxon>
        <taxon>Entelegynae</taxon>
        <taxon>Araneoidea</taxon>
        <taxon>Araneidae</taxon>
        <taxon>Caerostris</taxon>
    </lineage>
</organism>
<dbReference type="Proteomes" id="UP001054837">
    <property type="component" value="Unassembled WGS sequence"/>
</dbReference>
<sequence>MINGSLEYTQKKRLVLPSHFQRRDVICWHAPSAGVPEIAPRAVPRRSVIRCTTHLGFSVAEEPRCSKRMHSSHGPAIDTCLSQANGCTEHERQMLSTFEEYHEKQFK</sequence>
<accession>A0AAV4WE56</accession>
<keyword evidence="2" id="KW-1185">Reference proteome</keyword>
<dbReference type="AlphaFoldDB" id="A0AAV4WE56"/>
<protein>
    <submittedName>
        <fullName evidence="1">Uncharacterized protein</fullName>
    </submittedName>
</protein>
<reference evidence="1 2" key="1">
    <citation type="submission" date="2021-06" db="EMBL/GenBank/DDBJ databases">
        <title>Caerostris darwini draft genome.</title>
        <authorList>
            <person name="Kono N."/>
            <person name="Arakawa K."/>
        </authorList>
    </citation>
    <scope>NUCLEOTIDE SEQUENCE [LARGE SCALE GENOMIC DNA]</scope>
</reference>
<dbReference type="EMBL" id="BPLQ01014566">
    <property type="protein sequence ID" value="GIY81022.1"/>
    <property type="molecule type" value="Genomic_DNA"/>
</dbReference>
<name>A0AAV4WE56_9ARAC</name>
<evidence type="ECO:0000313" key="1">
    <source>
        <dbReference type="EMBL" id="GIY81022.1"/>
    </source>
</evidence>
<comment type="caution">
    <text evidence="1">The sequence shown here is derived from an EMBL/GenBank/DDBJ whole genome shotgun (WGS) entry which is preliminary data.</text>
</comment>
<proteinExistence type="predicted"/>